<feature type="domain" description="DUF4219" evidence="2">
    <location>
        <begin position="33"/>
        <end position="59"/>
    </location>
</feature>
<gene>
    <name evidence="3" type="ORF">SI8410_09012502</name>
</gene>
<dbReference type="SUPFAM" id="SSF57756">
    <property type="entry name" value="Retrovirus zinc finger-like domains"/>
    <property type="match status" value="1"/>
</dbReference>
<accession>A0A7I8KXZ8</accession>
<dbReference type="InterPro" id="IPR025314">
    <property type="entry name" value="DUF4219"/>
</dbReference>
<protein>
    <recommendedName>
        <fullName evidence="2">DUF4219 domain-containing protein</fullName>
    </recommendedName>
</protein>
<dbReference type="OrthoDB" id="778665at2759"/>
<feature type="compositionally biased region" description="Basic and acidic residues" evidence="1">
    <location>
        <begin position="220"/>
        <end position="236"/>
    </location>
</feature>
<sequence>MPKCGVISTQDFVVIRILKGMGEPSLVGTFPVLNRNNYQVWASRMHLHLDGLELWEIVKAENAPRKKDRQVMLIMFSTILDEITWELVVEKTAKQTWDFLKTKNGGMSHLRMARIQSLKRDFEFLSMDEDELVFGLFRQGEKIPNDEIVFKLLRSVLGKFGAITSLIDQFQDFDSLTLDEVIGSLKVHEDKAFGKFKKKEDDNSRGRGTGCGRSQGRSSHRNENGGEEDEKPRDKSKVTCYKCKKLRHYVNECYQSKKYQLKKDKSEKVNIVEKDEKRLHFS</sequence>
<dbReference type="AlphaFoldDB" id="A0A7I8KXZ8"/>
<name>A0A7I8KXZ8_SPIIN</name>
<dbReference type="Pfam" id="PF13961">
    <property type="entry name" value="DUF4219"/>
    <property type="match status" value="1"/>
</dbReference>
<organism evidence="3 4">
    <name type="scientific">Spirodela intermedia</name>
    <name type="common">Intermediate duckweed</name>
    <dbReference type="NCBI Taxonomy" id="51605"/>
    <lineage>
        <taxon>Eukaryota</taxon>
        <taxon>Viridiplantae</taxon>
        <taxon>Streptophyta</taxon>
        <taxon>Embryophyta</taxon>
        <taxon>Tracheophyta</taxon>
        <taxon>Spermatophyta</taxon>
        <taxon>Magnoliopsida</taxon>
        <taxon>Liliopsida</taxon>
        <taxon>Araceae</taxon>
        <taxon>Lemnoideae</taxon>
        <taxon>Spirodela</taxon>
    </lineage>
</organism>
<evidence type="ECO:0000256" key="1">
    <source>
        <dbReference type="SAM" id="MobiDB-lite"/>
    </source>
</evidence>
<evidence type="ECO:0000259" key="2">
    <source>
        <dbReference type="Pfam" id="PF13961"/>
    </source>
</evidence>
<proteinExistence type="predicted"/>
<reference evidence="3" key="1">
    <citation type="submission" date="2020-02" db="EMBL/GenBank/DDBJ databases">
        <authorList>
            <person name="Scholz U."/>
            <person name="Mascher M."/>
            <person name="Fiebig A."/>
        </authorList>
    </citation>
    <scope>NUCLEOTIDE SEQUENCE</scope>
</reference>
<dbReference type="InterPro" id="IPR036875">
    <property type="entry name" value="Znf_CCHC_sf"/>
</dbReference>
<dbReference type="PANTHER" id="PTHR35317:SF35">
    <property type="entry name" value="DUF4219 DOMAIN-CONTAINING PROTEIN"/>
    <property type="match status" value="1"/>
</dbReference>
<keyword evidence="4" id="KW-1185">Reference proteome</keyword>
<dbReference type="GO" id="GO:0003676">
    <property type="term" value="F:nucleic acid binding"/>
    <property type="evidence" value="ECO:0007669"/>
    <property type="project" value="InterPro"/>
</dbReference>
<dbReference type="EMBL" id="LR746272">
    <property type="protein sequence ID" value="CAA7401824.1"/>
    <property type="molecule type" value="Genomic_DNA"/>
</dbReference>
<evidence type="ECO:0000313" key="4">
    <source>
        <dbReference type="Proteomes" id="UP000663760"/>
    </source>
</evidence>
<evidence type="ECO:0000313" key="3">
    <source>
        <dbReference type="EMBL" id="CAA7401824.1"/>
    </source>
</evidence>
<dbReference type="Proteomes" id="UP000663760">
    <property type="component" value="Chromosome 9"/>
</dbReference>
<dbReference type="GO" id="GO:0008270">
    <property type="term" value="F:zinc ion binding"/>
    <property type="evidence" value="ECO:0007669"/>
    <property type="project" value="InterPro"/>
</dbReference>
<feature type="region of interest" description="Disordered" evidence="1">
    <location>
        <begin position="197"/>
        <end position="236"/>
    </location>
</feature>
<dbReference type="PANTHER" id="PTHR35317">
    <property type="entry name" value="OS04G0629600 PROTEIN"/>
    <property type="match status" value="1"/>
</dbReference>